<proteinExistence type="predicted"/>
<gene>
    <name evidence="1" type="ORF">L6452_13786</name>
</gene>
<keyword evidence="2" id="KW-1185">Reference proteome</keyword>
<organism evidence="1 2">
    <name type="scientific">Arctium lappa</name>
    <name type="common">Greater burdock</name>
    <name type="synonym">Lappa major</name>
    <dbReference type="NCBI Taxonomy" id="4217"/>
    <lineage>
        <taxon>Eukaryota</taxon>
        <taxon>Viridiplantae</taxon>
        <taxon>Streptophyta</taxon>
        <taxon>Embryophyta</taxon>
        <taxon>Tracheophyta</taxon>
        <taxon>Spermatophyta</taxon>
        <taxon>Magnoliopsida</taxon>
        <taxon>eudicotyledons</taxon>
        <taxon>Gunneridae</taxon>
        <taxon>Pentapetalae</taxon>
        <taxon>asterids</taxon>
        <taxon>campanulids</taxon>
        <taxon>Asterales</taxon>
        <taxon>Asteraceae</taxon>
        <taxon>Carduoideae</taxon>
        <taxon>Cardueae</taxon>
        <taxon>Arctiinae</taxon>
        <taxon>Arctium</taxon>
    </lineage>
</organism>
<accession>A0ACB9CJ71</accession>
<name>A0ACB9CJ71_ARCLA</name>
<evidence type="ECO:0000313" key="2">
    <source>
        <dbReference type="Proteomes" id="UP001055879"/>
    </source>
</evidence>
<sequence>MGVRERERRLERSSWPGKNAAREEESLKETVGEGHKNKKILATGNCSAASEEAVAGIDPERVGHRRRAKESLNVGDTMMAANSKIIMEGFDENQVREEALNIPSKVAYLGDMGL</sequence>
<dbReference type="EMBL" id="CM042050">
    <property type="protein sequence ID" value="KAI3734320.1"/>
    <property type="molecule type" value="Genomic_DNA"/>
</dbReference>
<dbReference type="Proteomes" id="UP001055879">
    <property type="component" value="Linkage Group LG04"/>
</dbReference>
<reference evidence="1 2" key="2">
    <citation type="journal article" date="2022" name="Mol. Ecol. Resour.">
        <title>The genomes of chicory, endive, great burdock and yacon provide insights into Asteraceae paleo-polyploidization history and plant inulin production.</title>
        <authorList>
            <person name="Fan W."/>
            <person name="Wang S."/>
            <person name="Wang H."/>
            <person name="Wang A."/>
            <person name="Jiang F."/>
            <person name="Liu H."/>
            <person name="Zhao H."/>
            <person name="Xu D."/>
            <person name="Zhang Y."/>
        </authorList>
    </citation>
    <scope>NUCLEOTIDE SEQUENCE [LARGE SCALE GENOMIC DNA]</scope>
    <source>
        <strain evidence="2">cv. Niubang</strain>
    </source>
</reference>
<reference evidence="2" key="1">
    <citation type="journal article" date="2022" name="Mol. Ecol. Resour.">
        <title>The genomes of chicory, endive, great burdock and yacon provide insights into Asteraceae palaeo-polyploidization history and plant inulin production.</title>
        <authorList>
            <person name="Fan W."/>
            <person name="Wang S."/>
            <person name="Wang H."/>
            <person name="Wang A."/>
            <person name="Jiang F."/>
            <person name="Liu H."/>
            <person name="Zhao H."/>
            <person name="Xu D."/>
            <person name="Zhang Y."/>
        </authorList>
    </citation>
    <scope>NUCLEOTIDE SEQUENCE [LARGE SCALE GENOMIC DNA]</scope>
    <source>
        <strain evidence="2">cv. Niubang</strain>
    </source>
</reference>
<comment type="caution">
    <text evidence="1">The sequence shown here is derived from an EMBL/GenBank/DDBJ whole genome shotgun (WGS) entry which is preliminary data.</text>
</comment>
<protein>
    <submittedName>
        <fullName evidence="1">Uncharacterized protein</fullName>
    </submittedName>
</protein>
<evidence type="ECO:0000313" key="1">
    <source>
        <dbReference type="EMBL" id="KAI3734320.1"/>
    </source>
</evidence>